<dbReference type="Gene3D" id="1.10.10.10">
    <property type="entry name" value="Winged helix-like DNA-binding domain superfamily/Winged helix DNA-binding domain"/>
    <property type="match status" value="1"/>
</dbReference>
<evidence type="ECO:0008006" key="3">
    <source>
        <dbReference type="Google" id="ProtNLM"/>
    </source>
</evidence>
<sequence length="46" mass="5236">MSNEPTVKRWTAEHKAAVVMDLFQSKTTFGEVARQHSPPSYWALTT</sequence>
<dbReference type="STRING" id="48727.SAMN05192555_110109"/>
<dbReference type="EMBL" id="FNGH01000010">
    <property type="protein sequence ID" value="SDM19602.1"/>
    <property type="molecule type" value="Genomic_DNA"/>
</dbReference>
<accession>A0A1G9R8G9</accession>
<name>A0A1G9R8G9_9GAMM</name>
<proteinExistence type="predicted"/>
<dbReference type="AlphaFoldDB" id="A0A1G9R8G9"/>
<gene>
    <name evidence="1" type="ORF">SAMN05192555_110109</name>
</gene>
<organism evidence="1 2">
    <name type="scientific">Franzmannia pantelleriensis</name>
    <dbReference type="NCBI Taxonomy" id="48727"/>
    <lineage>
        <taxon>Bacteria</taxon>
        <taxon>Pseudomonadati</taxon>
        <taxon>Pseudomonadota</taxon>
        <taxon>Gammaproteobacteria</taxon>
        <taxon>Oceanospirillales</taxon>
        <taxon>Halomonadaceae</taxon>
        <taxon>Franzmannia</taxon>
    </lineage>
</organism>
<dbReference type="GO" id="GO:0043565">
    <property type="term" value="F:sequence-specific DNA binding"/>
    <property type="evidence" value="ECO:0007669"/>
    <property type="project" value="InterPro"/>
</dbReference>
<evidence type="ECO:0000313" key="2">
    <source>
        <dbReference type="Proteomes" id="UP000199107"/>
    </source>
</evidence>
<keyword evidence="2" id="KW-1185">Reference proteome</keyword>
<dbReference type="RefSeq" id="WP_176817239.1">
    <property type="nucleotide sequence ID" value="NZ_FNGH01000010.1"/>
</dbReference>
<reference evidence="2" key="1">
    <citation type="submission" date="2016-10" db="EMBL/GenBank/DDBJ databases">
        <authorList>
            <person name="Varghese N."/>
            <person name="Submissions S."/>
        </authorList>
    </citation>
    <scope>NUCLEOTIDE SEQUENCE [LARGE SCALE GENOMIC DNA]</scope>
    <source>
        <strain evidence="2">AAP</strain>
    </source>
</reference>
<protein>
    <recommendedName>
        <fullName evidence="3">Transposase</fullName>
    </recommendedName>
</protein>
<dbReference type="Proteomes" id="UP000199107">
    <property type="component" value="Unassembled WGS sequence"/>
</dbReference>
<dbReference type="InterPro" id="IPR010921">
    <property type="entry name" value="Trp_repressor/repl_initiator"/>
</dbReference>
<evidence type="ECO:0000313" key="1">
    <source>
        <dbReference type="EMBL" id="SDM19602.1"/>
    </source>
</evidence>
<dbReference type="InterPro" id="IPR036388">
    <property type="entry name" value="WH-like_DNA-bd_sf"/>
</dbReference>
<dbReference type="SUPFAM" id="SSF48295">
    <property type="entry name" value="TrpR-like"/>
    <property type="match status" value="1"/>
</dbReference>